<evidence type="ECO:0000313" key="1">
    <source>
        <dbReference type="EMBL" id="MFD2728810.1"/>
    </source>
</evidence>
<sequence length="352" mass="41129">MEVSYCQSQYRTSIHYGQTFFQIFEPKQFSGKHLLFFTNQQYYEEFANQYATFFKDTEIDWYIFSNQLYCNTVTNMIQGLKFLEKFDPLGSYIMIALGNEGVIQLTSFFHQFSVLPSEFFVISLSIQSFSTALLSEKELIQPPFAKCLIWENLPQKIFFFSQRLSETTATKMTDFISLLKLALINDSGFYDQLVARYPTKESLLKQSFSNYIEYIIQSYAKDAYSLAHYGRWFEEKFYQTENSHVLSAQMKRFLGFLFHFIWNCVTIKKPEFCIEVIQWIQNIGFPISLPYPLMISDYLDKLSDGCATAGDLVQLNFIGGGYQLISPNQEQFVAVYQLYEQILKEVLQGDGK</sequence>
<organism evidence="1 2">
    <name type="scientific">Enterococcus camelliae</name>
    <dbReference type="NCBI Taxonomy" id="453959"/>
    <lineage>
        <taxon>Bacteria</taxon>
        <taxon>Bacillati</taxon>
        <taxon>Bacillota</taxon>
        <taxon>Bacilli</taxon>
        <taxon>Lactobacillales</taxon>
        <taxon>Enterococcaceae</taxon>
        <taxon>Enterococcus</taxon>
    </lineage>
</organism>
<comment type="caution">
    <text evidence="1">The sequence shown here is derived from an EMBL/GenBank/DDBJ whole genome shotgun (WGS) entry which is preliminary data.</text>
</comment>
<proteinExistence type="predicted"/>
<reference evidence="2" key="1">
    <citation type="journal article" date="2019" name="Int. J. Syst. Evol. Microbiol.">
        <title>The Global Catalogue of Microorganisms (GCM) 10K type strain sequencing project: providing services to taxonomists for standard genome sequencing and annotation.</title>
        <authorList>
            <consortium name="The Broad Institute Genomics Platform"/>
            <consortium name="The Broad Institute Genome Sequencing Center for Infectious Disease"/>
            <person name="Wu L."/>
            <person name="Ma J."/>
        </authorList>
    </citation>
    <scope>NUCLEOTIDE SEQUENCE [LARGE SCALE GENOMIC DNA]</scope>
    <source>
        <strain evidence="2">TISTR 932</strain>
    </source>
</reference>
<dbReference type="EMBL" id="JBHUMO010000034">
    <property type="protein sequence ID" value="MFD2728810.1"/>
    <property type="molecule type" value="Genomic_DNA"/>
</dbReference>
<evidence type="ECO:0000313" key="2">
    <source>
        <dbReference type="Proteomes" id="UP001597427"/>
    </source>
</evidence>
<protein>
    <submittedName>
        <fullName evidence="1">Uncharacterized protein</fullName>
    </submittedName>
</protein>
<gene>
    <name evidence="1" type="ORF">ACFSR0_05140</name>
</gene>
<keyword evidence="2" id="KW-1185">Reference proteome</keyword>
<name>A0ABW5TJQ9_9ENTE</name>
<accession>A0ABW5TJQ9</accession>
<dbReference type="RefSeq" id="WP_379980578.1">
    <property type="nucleotide sequence ID" value="NZ_JBHUMO010000034.1"/>
</dbReference>
<dbReference type="Proteomes" id="UP001597427">
    <property type="component" value="Unassembled WGS sequence"/>
</dbReference>